<dbReference type="InterPro" id="IPR005066">
    <property type="entry name" value="MoCF_OxRdtse_dimer"/>
</dbReference>
<dbReference type="Proteomes" id="UP000649799">
    <property type="component" value="Unassembled WGS sequence"/>
</dbReference>
<dbReference type="InterPro" id="IPR000572">
    <property type="entry name" value="OxRdtase_Mopterin-bd_dom"/>
</dbReference>
<dbReference type="PANTHER" id="PTHR19372:SF7">
    <property type="entry name" value="SULFITE OXIDASE, MITOCHONDRIAL"/>
    <property type="match status" value="1"/>
</dbReference>
<dbReference type="PANTHER" id="PTHR19372">
    <property type="entry name" value="SULFITE REDUCTASE"/>
    <property type="match status" value="1"/>
</dbReference>
<dbReference type="RefSeq" id="WP_166142890.1">
    <property type="nucleotide sequence ID" value="NZ_JAANYN010000001.1"/>
</dbReference>
<evidence type="ECO:0000259" key="5">
    <source>
        <dbReference type="Pfam" id="PF00174"/>
    </source>
</evidence>
<evidence type="ECO:0000256" key="4">
    <source>
        <dbReference type="ARBA" id="ARBA00023002"/>
    </source>
</evidence>
<evidence type="ECO:0000256" key="2">
    <source>
        <dbReference type="ARBA" id="ARBA00022505"/>
    </source>
</evidence>
<dbReference type="InterPro" id="IPR006311">
    <property type="entry name" value="TAT_signal"/>
</dbReference>
<keyword evidence="8" id="KW-1185">Reference proteome</keyword>
<dbReference type="SUPFAM" id="SSF56524">
    <property type="entry name" value="Oxidoreductase molybdopterin-binding domain"/>
    <property type="match status" value="1"/>
</dbReference>
<evidence type="ECO:0000259" key="6">
    <source>
        <dbReference type="Pfam" id="PF03404"/>
    </source>
</evidence>
<proteinExistence type="predicted"/>
<evidence type="ECO:0000256" key="1">
    <source>
        <dbReference type="ARBA" id="ARBA00001924"/>
    </source>
</evidence>
<dbReference type="Pfam" id="PF00174">
    <property type="entry name" value="Oxidored_molyb"/>
    <property type="match status" value="1"/>
</dbReference>
<dbReference type="PROSITE" id="PS51318">
    <property type="entry name" value="TAT"/>
    <property type="match status" value="1"/>
</dbReference>
<reference evidence="7 8" key="1">
    <citation type="submission" date="2020-03" db="EMBL/GenBank/DDBJ databases">
        <title>Cyclobacterium plantarum sp. nov., a marine bacterium isolated from a coastal-marine wetland.</title>
        <authorList>
            <person name="Sanchez-Porro C."/>
            <person name="Ventosa A."/>
            <person name="Amoozegar M."/>
        </authorList>
    </citation>
    <scope>NUCLEOTIDE SEQUENCE [LARGE SCALE GENOMIC DNA]</scope>
    <source>
        <strain evidence="7 8">GBPx2</strain>
    </source>
</reference>
<evidence type="ECO:0000313" key="7">
    <source>
        <dbReference type="EMBL" id="NHE55732.1"/>
    </source>
</evidence>
<feature type="domain" description="Oxidoreductase molybdopterin-binding" evidence="5">
    <location>
        <begin position="90"/>
        <end position="262"/>
    </location>
</feature>
<dbReference type="SUPFAM" id="SSF81296">
    <property type="entry name" value="E set domains"/>
    <property type="match status" value="1"/>
</dbReference>
<evidence type="ECO:0000256" key="3">
    <source>
        <dbReference type="ARBA" id="ARBA00022723"/>
    </source>
</evidence>
<dbReference type="Pfam" id="PF03404">
    <property type="entry name" value="Mo-co_dimer"/>
    <property type="match status" value="1"/>
</dbReference>
<dbReference type="InterPro" id="IPR008335">
    <property type="entry name" value="Mopterin_OxRdtase_euk"/>
</dbReference>
<sequence>MRNPSNRRNFIRKTSLGSLGALLGAKIVYALPEGYLPLALHQENDPGKLFGKHEEMVVLNDQPWNVEAQAHLLDEPVTPADKMFIRNNGIIPEDVDVNSWTLTIKGESSSQEKTYSLQELKTKFSPHSYQLVLECGGNGRSEFYPPAEGNQWTVGAVSCARWTGVRLRDVLRDVGIKDNAVYIGYYGADTHLSRDPNKNPISRGIPINKAMEDQTLLAYAMNDQDIPIAHGHPLRLIASGFPASASGKWIHTLAVRDRVHDGEKMAPPSYSVPCEPVQPGTNVANEDMCIIEKMPVKSLITYPKSGAIIGENQKLTIRGHAWTGAGNISKMEYSIDFGATWQACKLQAAVNPYAWQRFEAAITFPQKGYYEVWAKATDSEGISQPMLTPGWNPKGYLNNACHRIAVKVS</sequence>
<name>A0ABX0H665_9BACT</name>
<comment type="caution">
    <text evidence="7">The sequence shown here is derived from an EMBL/GenBank/DDBJ whole genome shotgun (WGS) entry which is preliminary data.</text>
</comment>
<dbReference type="InterPro" id="IPR036374">
    <property type="entry name" value="OxRdtase_Mopterin-bd_sf"/>
</dbReference>
<organism evidence="7 8">
    <name type="scientific">Cyclobacterium plantarum</name>
    <dbReference type="NCBI Taxonomy" id="2716263"/>
    <lineage>
        <taxon>Bacteria</taxon>
        <taxon>Pseudomonadati</taxon>
        <taxon>Bacteroidota</taxon>
        <taxon>Cytophagia</taxon>
        <taxon>Cytophagales</taxon>
        <taxon>Cyclobacteriaceae</taxon>
        <taxon>Cyclobacterium</taxon>
    </lineage>
</organism>
<keyword evidence="3" id="KW-0479">Metal-binding</keyword>
<keyword evidence="2" id="KW-0500">Molybdenum</keyword>
<dbReference type="CDD" id="cd02110">
    <property type="entry name" value="SO_family_Moco_dimer"/>
    <property type="match status" value="1"/>
</dbReference>
<comment type="cofactor">
    <cofactor evidence="1">
        <name>Mo-molybdopterin</name>
        <dbReference type="ChEBI" id="CHEBI:71302"/>
    </cofactor>
</comment>
<evidence type="ECO:0000313" key="8">
    <source>
        <dbReference type="Proteomes" id="UP000649799"/>
    </source>
</evidence>
<protein>
    <submittedName>
        <fullName evidence="7">Sulfite oxidase</fullName>
    </submittedName>
</protein>
<keyword evidence="4" id="KW-0560">Oxidoreductase</keyword>
<dbReference type="EMBL" id="JAANYN010000001">
    <property type="protein sequence ID" value="NHE55732.1"/>
    <property type="molecule type" value="Genomic_DNA"/>
</dbReference>
<gene>
    <name evidence="7" type="ORF">G9Q97_02770</name>
</gene>
<dbReference type="PRINTS" id="PR00407">
    <property type="entry name" value="EUMOPTERIN"/>
</dbReference>
<accession>A0ABX0H665</accession>
<feature type="domain" description="Moybdenum cofactor oxidoreductase dimerisation" evidence="6">
    <location>
        <begin position="290"/>
        <end position="408"/>
    </location>
</feature>
<dbReference type="InterPro" id="IPR014756">
    <property type="entry name" value="Ig_E-set"/>
</dbReference>
<dbReference type="Gene3D" id="2.60.40.650">
    <property type="match status" value="1"/>
</dbReference>
<dbReference type="Gene3D" id="3.90.420.10">
    <property type="entry name" value="Oxidoreductase, molybdopterin-binding domain"/>
    <property type="match status" value="1"/>
</dbReference>